<keyword evidence="2" id="KW-0238">DNA-binding</keyword>
<evidence type="ECO:0000256" key="2">
    <source>
        <dbReference type="ARBA" id="ARBA00023125"/>
    </source>
</evidence>
<evidence type="ECO:0000313" key="10">
    <source>
        <dbReference type="Proteomes" id="UP000245370"/>
    </source>
</evidence>
<organism evidence="9 10">
    <name type="scientific">Brumimicrobium oceani</name>
    <dbReference type="NCBI Taxonomy" id="2100725"/>
    <lineage>
        <taxon>Bacteria</taxon>
        <taxon>Pseudomonadati</taxon>
        <taxon>Bacteroidota</taxon>
        <taxon>Flavobacteriia</taxon>
        <taxon>Flavobacteriales</taxon>
        <taxon>Crocinitomicaceae</taxon>
        <taxon>Brumimicrobium</taxon>
    </lineage>
</organism>
<evidence type="ECO:0000256" key="7">
    <source>
        <dbReference type="SAM" id="SignalP"/>
    </source>
</evidence>
<dbReference type="EMBL" id="QFRJ01000005">
    <property type="protein sequence ID" value="PWH85684.1"/>
    <property type="molecule type" value="Genomic_DNA"/>
</dbReference>
<keyword evidence="4" id="KW-0802">TPR repeat</keyword>
<dbReference type="SUPFAM" id="SSF48452">
    <property type="entry name" value="TPR-like"/>
    <property type="match status" value="1"/>
</dbReference>
<dbReference type="PROSITE" id="PS50005">
    <property type="entry name" value="TPR"/>
    <property type="match status" value="1"/>
</dbReference>
<keyword evidence="1" id="KW-0805">Transcription regulation</keyword>
<reference evidence="9 10" key="2">
    <citation type="submission" date="2018-05" db="EMBL/GenBank/DDBJ databases">
        <authorList>
            <person name="Lanie J.A."/>
            <person name="Ng W.-L."/>
            <person name="Kazmierczak K.M."/>
            <person name="Andrzejewski T.M."/>
            <person name="Davidsen T.M."/>
            <person name="Wayne K.J."/>
            <person name="Tettelin H."/>
            <person name="Glass J.I."/>
            <person name="Rusch D."/>
            <person name="Podicherti R."/>
            <person name="Tsui H.-C.T."/>
            <person name="Winkler M.E."/>
        </authorList>
    </citation>
    <scope>NUCLEOTIDE SEQUENCE [LARGE SCALE GENOMIC DNA]</scope>
    <source>
        <strain evidence="9 10">C305</strain>
    </source>
</reference>
<dbReference type="SUPFAM" id="SSF46689">
    <property type="entry name" value="Homeodomain-like"/>
    <property type="match status" value="1"/>
</dbReference>
<evidence type="ECO:0000256" key="1">
    <source>
        <dbReference type="ARBA" id="ARBA00023015"/>
    </source>
</evidence>
<dbReference type="GO" id="GO:0003700">
    <property type="term" value="F:DNA-binding transcription factor activity"/>
    <property type="evidence" value="ECO:0007669"/>
    <property type="project" value="InterPro"/>
</dbReference>
<dbReference type="InterPro" id="IPR019734">
    <property type="entry name" value="TPR_rpt"/>
</dbReference>
<feature type="compositionally biased region" description="Basic and acidic residues" evidence="5">
    <location>
        <begin position="384"/>
        <end position="400"/>
    </location>
</feature>
<dbReference type="GO" id="GO:0043565">
    <property type="term" value="F:sequence-specific DNA binding"/>
    <property type="evidence" value="ECO:0007669"/>
    <property type="project" value="InterPro"/>
</dbReference>
<dbReference type="Gene3D" id="1.10.10.60">
    <property type="entry name" value="Homeodomain-like"/>
    <property type="match status" value="1"/>
</dbReference>
<evidence type="ECO:0000256" key="3">
    <source>
        <dbReference type="ARBA" id="ARBA00023163"/>
    </source>
</evidence>
<dbReference type="InterPro" id="IPR011990">
    <property type="entry name" value="TPR-like_helical_dom_sf"/>
</dbReference>
<keyword evidence="7" id="KW-0732">Signal</keyword>
<dbReference type="PROSITE" id="PS01124">
    <property type="entry name" value="HTH_ARAC_FAMILY_2"/>
    <property type="match status" value="1"/>
</dbReference>
<dbReference type="SMART" id="SM00342">
    <property type="entry name" value="HTH_ARAC"/>
    <property type="match status" value="1"/>
</dbReference>
<keyword evidence="6" id="KW-1133">Transmembrane helix</keyword>
<protein>
    <recommendedName>
        <fullName evidence="8">HTH araC/xylS-type domain-containing protein</fullName>
    </recommendedName>
</protein>
<reference evidence="9 10" key="1">
    <citation type="submission" date="2018-05" db="EMBL/GenBank/DDBJ databases">
        <title>Brumimicrobium oceani sp. nov., isolated from coastal sediment.</title>
        <authorList>
            <person name="Kou Y."/>
        </authorList>
    </citation>
    <scope>NUCLEOTIDE SEQUENCE [LARGE SCALE GENOMIC DNA]</scope>
    <source>
        <strain evidence="9 10">C305</strain>
    </source>
</reference>
<proteinExistence type="predicted"/>
<evidence type="ECO:0000256" key="5">
    <source>
        <dbReference type="SAM" id="MobiDB-lite"/>
    </source>
</evidence>
<dbReference type="SMART" id="SM00028">
    <property type="entry name" value="TPR"/>
    <property type="match status" value="5"/>
</dbReference>
<keyword evidence="6" id="KW-0812">Transmembrane</keyword>
<dbReference type="InterPro" id="IPR009057">
    <property type="entry name" value="Homeodomain-like_sf"/>
</dbReference>
<keyword evidence="3" id="KW-0804">Transcription</keyword>
<sequence>MLLKKTFILFSLAFFVIFSGSSKPIFAQEQLTAFDSVYMEIVTNVRNIDIDRAIEMTDSLYKNAKNDQQKIKSALLLALCYEEKGEITDAIYWATQSEKKAIQKKDYEFQVRASGYLATLYRRVDLTRQAEEHIKNAEIANAQRKSKANYYAIQSIIHHEKAFHESDEGNFEEAFNELEKSEAYLKKMGDNPQNNFALASVYESFAAYYMELKDYEKAKEKANRAIELAQNQSPELIGLIENHLGAIELHYKNYDQAIEHLEKAEKFADQSQKLSVQFVVYKNLAKYFKAIEDFEKTVHYNEKVSQVHAKRTANNKQISNELMSKLHHKADQEKRSNQILILLSIFLILSLIDIVVIARVSIKRKNRKYKQLIERFEDAMNKKSTQEDAIKSQETKEGKSKSIMTPETEERLLEELEKLEKEKFFINKEVTLSTLTSDLNSNNRYVSYIIKTHKKNDFKNYINELRVYFVIQLLRDQPEYLDYKLAYIAEKSGFSSHSQFTQVFKKVSSLTPSEFISEVRKENKKSNLK</sequence>
<dbReference type="InterPro" id="IPR018060">
    <property type="entry name" value="HTH_AraC"/>
</dbReference>
<accession>A0A2U2XD09</accession>
<feature type="chain" id="PRO_5015643470" description="HTH araC/xylS-type domain-containing protein" evidence="7">
    <location>
        <begin position="28"/>
        <end position="529"/>
    </location>
</feature>
<evidence type="ECO:0000259" key="8">
    <source>
        <dbReference type="PROSITE" id="PS01124"/>
    </source>
</evidence>
<keyword evidence="6" id="KW-0472">Membrane</keyword>
<keyword evidence="10" id="KW-1185">Reference proteome</keyword>
<dbReference type="PANTHER" id="PTHR43280">
    <property type="entry name" value="ARAC-FAMILY TRANSCRIPTIONAL REGULATOR"/>
    <property type="match status" value="1"/>
</dbReference>
<feature type="repeat" description="TPR" evidence="4">
    <location>
        <begin position="199"/>
        <end position="232"/>
    </location>
</feature>
<dbReference type="Pfam" id="PF12833">
    <property type="entry name" value="HTH_18"/>
    <property type="match status" value="1"/>
</dbReference>
<dbReference type="Proteomes" id="UP000245370">
    <property type="component" value="Unassembled WGS sequence"/>
</dbReference>
<feature type="region of interest" description="Disordered" evidence="5">
    <location>
        <begin position="384"/>
        <end position="405"/>
    </location>
</feature>
<dbReference type="AlphaFoldDB" id="A0A2U2XD09"/>
<evidence type="ECO:0000256" key="6">
    <source>
        <dbReference type="SAM" id="Phobius"/>
    </source>
</evidence>
<feature type="domain" description="HTH araC/xylS-type" evidence="8">
    <location>
        <begin position="410"/>
        <end position="518"/>
    </location>
</feature>
<comment type="caution">
    <text evidence="9">The sequence shown here is derived from an EMBL/GenBank/DDBJ whole genome shotgun (WGS) entry which is preliminary data.</text>
</comment>
<dbReference type="Gene3D" id="1.25.40.10">
    <property type="entry name" value="Tetratricopeptide repeat domain"/>
    <property type="match status" value="2"/>
</dbReference>
<evidence type="ECO:0000313" key="9">
    <source>
        <dbReference type="EMBL" id="PWH85684.1"/>
    </source>
</evidence>
<name>A0A2U2XD09_9FLAO</name>
<feature type="signal peptide" evidence="7">
    <location>
        <begin position="1"/>
        <end position="27"/>
    </location>
</feature>
<dbReference type="PANTHER" id="PTHR43280:SF34">
    <property type="entry name" value="ARAC-FAMILY TRANSCRIPTIONAL REGULATOR"/>
    <property type="match status" value="1"/>
</dbReference>
<gene>
    <name evidence="9" type="ORF">DIT68_08600</name>
</gene>
<evidence type="ECO:0000256" key="4">
    <source>
        <dbReference type="PROSITE-ProRule" id="PRU00339"/>
    </source>
</evidence>
<feature type="transmembrane region" description="Helical" evidence="6">
    <location>
        <begin position="339"/>
        <end position="362"/>
    </location>
</feature>